<evidence type="ECO:0000259" key="1">
    <source>
        <dbReference type="Pfam" id="PF26035"/>
    </source>
</evidence>
<keyword evidence="4" id="KW-1185">Reference proteome</keyword>
<comment type="caution">
    <text evidence="3">The sequence shown here is derived from an EMBL/GenBank/DDBJ whole genome shotgun (WGS) entry which is preliminary data.</text>
</comment>
<protein>
    <submittedName>
        <fullName evidence="3">Uncharacterized protein</fullName>
    </submittedName>
</protein>
<feature type="domain" description="DUF8010" evidence="1">
    <location>
        <begin position="3"/>
        <end position="103"/>
    </location>
</feature>
<dbReference type="Proteomes" id="UP000467240">
    <property type="component" value="Unassembled WGS sequence"/>
</dbReference>
<dbReference type="InterPro" id="IPR058498">
    <property type="entry name" value="DUF8185"/>
</dbReference>
<evidence type="ECO:0000313" key="3">
    <source>
        <dbReference type="EMBL" id="KAB1656860.1"/>
    </source>
</evidence>
<feature type="domain" description="DUF8185" evidence="2">
    <location>
        <begin position="121"/>
        <end position="227"/>
    </location>
</feature>
<organism evidence="3 4">
    <name type="scientific">Pseudoclavibacter chungangensis</name>
    <dbReference type="NCBI Taxonomy" id="587635"/>
    <lineage>
        <taxon>Bacteria</taxon>
        <taxon>Bacillati</taxon>
        <taxon>Actinomycetota</taxon>
        <taxon>Actinomycetes</taxon>
        <taxon>Micrococcales</taxon>
        <taxon>Microbacteriaceae</taxon>
        <taxon>Pseudoclavibacter</taxon>
    </lineage>
</organism>
<accession>A0A7J5BRH0</accession>
<reference evidence="3 4" key="1">
    <citation type="submission" date="2019-09" db="EMBL/GenBank/DDBJ databases">
        <title>Phylogeny of genus Pseudoclavibacter and closely related genus.</title>
        <authorList>
            <person name="Li Y."/>
        </authorList>
    </citation>
    <scope>NUCLEOTIDE SEQUENCE [LARGE SCALE GENOMIC DNA]</scope>
    <source>
        <strain evidence="3 4">DSM 23821</strain>
    </source>
</reference>
<dbReference type="EMBL" id="WBJZ01000010">
    <property type="protein sequence ID" value="KAB1656860.1"/>
    <property type="molecule type" value="Genomic_DNA"/>
</dbReference>
<dbReference type="Pfam" id="PF26572">
    <property type="entry name" value="DUF8185"/>
    <property type="match status" value="1"/>
</dbReference>
<dbReference type="InterPro" id="IPR058323">
    <property type="entry name" value="DUF8010"/>
</dbReference>
<evidence type="ECO:0000259" key="2">
    <source>
        <dbReference type="Pfam" id="PF26572"/>
    </source>
</evidence>
<proteinExistence type="predicted"/>
<dbReference type="Pfam" id="PF26035">
    <property type="entry name" value="DUF8010"/>
    <property type="match status" value="1"/>
</dbReference>
<gene>
    <name evidence="3" type="ORF">F8O01_09435</name>
</gene>
<name>A0A7J5BRH0_9MICO</name>
<sequence>MTPMIRFDDARDLADLATFLGRAARVEEGAVRLQAAGEALAVWVPVLRPQTILDDSPVVIGLRVMRASVDGAPDTDAPDGQIDVTVPVRAVLDRLARVGDEARTILVPPDRVREAWAAVSPPRGGWRRIAEVDSTELARVAETGIDDVAKAVPSELGTALVERVRTETWTRPLPGTGLDDDDAPVAGVAFAAHALGFLVEPEPVALSASAGWLRLSLRRGHVLSRARRVERLAHPSHG</sequence>
<evidence type="ECO:0000313" key="4">
    <source>
        <dbReference type="Proteomes" id="UP000467240"/>
    </source>
</evidence>
<dbReference type="OrthoDB" id="4801220at2"/>
<dbReference type="AlphaFoldDB" id="A0A7J5BRH0"/>